<keyword evidence="3" id="KW-1185">Reference proteome</keyword>
<dbReference type="EMBL" id="CAXAMM010040128">
    <property type="protein sequence ID" value="CAK9091248.1"/>
    <property type="molecule type" value="Genomic_DNA"/>
</dbReference>
<feature type="region of interest" description="Disordered" evidence="1">
    <location>
        <begin position="403"/>
        <end position="425"/>
    </location>
</feature>
<evidence type="ECO:0000313" key="3">
    <source>
        <dbReference type="Proteomes" id="UP001642464"/>
    </source>
</evidence>
<proteinExistence type="predicted"/>
<accession>A0ABP0QSJ0</accession>
<protein>
    <submittedName>
        <fullName evidence="2">Uncharacterized protein</fullName>
    </submittedName>
</protein>
<dbReference type="Proteomes" id="UP001642464">
    <property type="component" value="Unassembled WGS sequence"/>
</dbReference>
<evidence type="ECO:0000256" key="1">
    <source>
        <dbReference type="SAM" id="MobiDB-lite"/>
    </source>
</evidence>
<evidence type="ECO:0000313" key="2">
    <source>
        <dbReference type="EMBL" id="CAK9091248.1"/>
    </source>
</evidence>
<comment type="caution">
    <text evidence="2">The sequence shown here is derived from an EMBL/GenBank/DDBJ whole genome shotgun (WGS) entry which is preliminary data.</text>
</comment>
<name>A0ABP0QSJ0_9DINO</name>
<sequence>MAFVGDKRPWTPDTDRVFSYDEYCPPGELKDFLPEGTYVSEDFNQEFRRLWREKKTGKRTRFEYENQGRRGSEISEWVQAERMALNLCLFDQPPNPSLRIQEPEPEPRSNRVRKTVTFTDDVEIIPVPPRGALFAQGQFFEHKGNFWQSLGFKKWAFLTSINAFEQDRPEWIFNFDVSESSDWRLVVVKQIPGCCLPTDLVSLGTVFRIEGFEWPLRAALREATISLTVAQLQSLALSLKIAPPAKGSGSGQKGNVIRIDWVRALVNSIFSQETEKVRESIINALDKANANQQGKVDLNCLAFVSQLDLENQECFKEIKKQAMKEYDKTVRVNVQEEVRESAEKKFKQELIDNQKEKEAKAKAEIVRQWELTPKDLKNLLPGRGSIAGVFYMRYNPIQEFFRSDYPTGDPTEKQSCQRKWGTKEPKKDTLKIYLKNMS</sequence>
<reference evidence="2 3" key="1">
    <citation type="submission" date="2024-02" db="EMBL/GenBank/DDBJ databases">
        <authorList>
            <person name="Chen Y."/>
            <person name="Shah S."/>
            <person name="Dougan E. K."/>
            <person name="Thang M."/>
            <person name="Chan C."/>
        </authorList>
    </citation>
    <scope>NUCLEOTIDE SEQUENCE [LARGE SCALE GENOMIC DNA]</scope>
</reference>
<organism evidence="2 3">
    <name type="scientific">Durusdinium trenchii</name>
    <dbReference type="NCBI Taxonomy" id="1381693"/>
    <lineage>
        <taxon>Eukaryota</taxon>
        <taxon>Sar</taxon>
        <taxon>Alveolata</taxon>
        <taxon>Dinophyceae</taxon>
        <taxon>Suessiales</taxon>
        <taxon>Symbiodiniaceae</taxon>
        <taxon>Durusdinium</taxon>
    </lineage>
</organism>
<gene>
    <name evidence="2" type="ORF">SCF082_LOCUS42988</name>
</gene>